<dbReference type="InterPro" id="IPR019734">
    <property type="entry name" value="TPR_rpt"/>
</dbReference>
<reference evidence="4 5" key="1">
    <citation type="submission" date="2019-02" db="EMBL/GenBank/DDBJ databases">
        <title>Deep-cultivation of Planctomycetes and their phenomic and genomic characterization uncovers novel biology.</title>
        <authorList>
            <person name="Wiegand S."/>
            <person name="Jogler M."/>
            <person name="Boedeker C."/>
            <person name="Pinto D."/>
            <person name="Vollmers J."/>
            <person name="Rivas-Marin E."/>
            <person name="Kohn T."/>
            <person name="Peeters S.H."/>
            <person name="Heuer A."/>
            <person name="Rast P."/>
            <person name="Oberbeckmann S."/>
            <person name="Bunk B."/>
            <person name="Jeske O."/>
            <person name="Meyerdierks A."/>
            <person name="Storesund J.E."/>
            <person name="Kallscheuer N."/>
            <person name="Luecker S."/>
            <person name="Lage O.M."/>
            <person name="Pohl T."/>
            <person name="Merkel B.J."/>
            <person name="Hornburger P."/>
            <person name="Mueller R.-W."/>
            <person name="Bruemmer F."/>
            <person name="Labrenz M."/>
            <person name="Spormann A.M."/>
            <person name="Op den Camp H."/>
            <person name="Overmann J."/>
            <person name="Amann R."/>
            <person name="Jetten M.S.M."/>
            <person name="Mascher T."/>
            <person name="Medema M.H."/>
            <person name="Devos D.P."/>
            <person name="Kaster A.-K."/>
            <person name="Ovreas L."/>
            <person name="Rohde M."/>
            <person name="Galperin M.Y."/>
            <person name="Jogler C."/>
        </authorList>
    </citation>
    <scope>NUCLEOTIDE SEQUENCE [LARGE SCALE GENOMIC DNA]</scope>
    <source>
        <strain evidence="4 5">Pla85_3_4</strain>
    </source>
</reference>
<dbReference type="SUPFAM" id="SSF48452">
    <property type="entry name" value="TPR-like"/>
    <property type="match status" value="3"/>
</dbReference>
<dbReference type="SMART" id="SM00028">
    <property type="entry name" value="TPR"/>
    <property type="match status" value="10"/>
</dbReference>
<accession>A0A518E4A0</accession>
<dbReference type="PROSITE" id="PS50005">
    <property type="entry name" value="TPR"/>
    <property type="match status" value="3"/>
</dbReference>
<dbReference type="InterPro" id="IPR011990">
    <property type="entry name" value="TPR-like_helical_dom_sf"/>
</dbReference>
<organism evidence="4 5">
    <name type="scientific">Lignipirellula cremea</name>
    <dbReference type="NCBI Taxonomy" id="2528010"/>
    <lineage>
        <taxon>Bacteria</taxon>
        <taxon>Pseudomonadati</taxon>
        <taxon>Planctomycetota</taxon>
        <taxon>Planctomycetia</taxon>
        <taxon>Pirellulales</taxon>
        <taxon>Pirellulaceae</taxon>
        <taxon>Lignipirellula</taxon>
    </lineage>
</organism>
<dbReference type="PANTHER" id="PTHR44858:SF1">
    <property type="entry name" value="UDP-N-ACETYLGLUCOSAMINE--PEPTIDE N-ACETYLGLUCOSAMINYLTRANSFERASE SPINDLY-RELATED"/>
    <property type="match status" value="1"/>
</dbReference>
<keyword evidence="2 3" id="KW-0802">TPR repeat</keyword>
<protein>
    <submittedName>
        <fullName evidence="4">Lipoprotein NlpI</fullName>
    </submittedName>
</protein>
<keyword evidence="5" id="KW-1185">Reference proteome</keyword>
<dbReference type="KEGG" id="lcre:Pla8534_68300"/>
<dbReference type="AlphaFoldDB" id="A0A518E4A0"/>
<keyword evidence="4" id="KW-0449">Lipoprotein</keyword>
<evidence type="ECO:0000256" key="2">
    <source>
        <dbReference type="ARBA" id="ARBA00022803"/>
    </source>
</evidence>
<dbReference type="Proteomes" id="UP000317648">
    <property type="component" value="Chromosome"/>
</dbReference>
<evidence type="ECO:0000256" key="3">
    <source>
        <dbReference type="PROSITE-ProRule" id="PRU00339"/>
    </source>
</evidence>
<dbReference type="Gene3D" id="1.25.40.10">
    <property type="entry name" value="Tetratricopeptide repeat domain"/>
    <property type="match status" value="4"/>
</dbReference>
<sequence>MPDPRFLSIACNILRHACGGVATVLVVLGLCLAAPRSVQAQAIGSTVVAIRDGKLLVDEGDAPSVETGDLLTVTAKGEDWFDIVAADRPARGRIPADQVTPLAEAVPLFDKLVADQPRQGKYLRRRALAKNAGGQQAAAQRDFELAVELDPQDFKALIGLGMMLRLQGQAAQAVERLNHAIELNADNSAAYQQRALAWEAAQNWANAIKDWSDYIRLLPQEPAGYRNRGNLQRIVRNYREATVDLDRAIELDAKSAVSYRFRGLSHRDQQQYEQANADFSLAISLAPSDTAIRFDRAYTRALQRDHAGAAEDYTEVIRLSPQNHLAYNNRGICHENQADYLAAAADYSKGIELAPGYMLLYINRGRVHTHLKQGDKAIADYEQARKLNPQDTRSHHALIGLWESREKWSELVEIYDALIRLEPASTTHPLKRAACLARGGKHQAALAACEQLLQKAPQAGLADPAALDLKARILLASRDETAEEDPSLLLIATRACANGQWRNWEHIVTLAAANAAAGDFEAAMTWLNLAKEQAPEDKQLPLQEKWKLLNAGTEISAW</sequence>
<feature type="repeat" description="TPR" evidence="3">
    <location>
        <begin position="358"/>
        <end position="391"/>
    </location>
</feature>
<evidence type="ECO:0000313" key="5">
    <source>
        <dbReference type="Proteomes" id="UP000317648"/>
    </source>
</evidence>
<name>A0A518E4A0_9BACT</name>
<feature type="repeat" description="TPR" evidence="3">
    <location>
        <begin position="154"/>
        <end position="187"/>
    </location>
</feature>
<proteinExistence type="predicted"/>
<feature type="repeat" description="TPR" evidence="3">
    <location>
        <begin position="256"/>
        <end position="289"/>
    </location>
</feature>
<dbReference type="EMBL" id="CP036433">
    <property type="protein sequence ID" value="QDU98919.1"/>
    <property type="molecule type" value="Genomic_DNA"/>
</dbReference>
<dbReference type="Pfam" id="PF13432">
    <property type="entry name" value="TPR_16"/>
    <property type="match status" value="3"/>
</dbReference>
<evidence type="ECO:0000256" key="1">
    <source>
        <dbReference type="ARBA" id="ARBA00022737"/>
    </source>
</evidence>
<gene>
    <name evidence="4" type="ORF">Pla8534_68300</name>
</gene>
<dbReference type="InterPro" id="IPR050498">
    <property type="entry name" value="Ycf3"/>
</dbReference>
<dbReference type="PANTHER" id="PTHR44858">
    <property type="entry name" value="TETRATRICOPEPTIDE REPEAT PROTEIN 6"/>
    <property type="match status" value="1"/>
</dbReference>
<keyword evidence="1" id="KW-0677">Repeat</keyword>
<evidence type="ECO:0000313" key="4">
    <source>
        <dbReference type="EMBL" id="QDU98919.1"/>
    </source>
</evidence>